<organism evidence="1 2">
    <name type="scientific">Mycobacterium ulcerans str. Harvey</name>
    <dbReference type="NCBI Taxonomy" id="1299332"/>
    <lineage>
        <taxon>Bacteria</taxon>
        <taxon>Bacillati</taxon>
        <taxon>Actinomycetota</taxon>
        <taxon>Actinomycetes</taxon>
        <taxon>Mycobacteriales</taxon>
        <taxon>Mycobacteriaceae</taxon>
        <taxon>Mycobacterium</taxon>
        <taxon>Mycobacterium ulcerans group</taxon>
    </lineage>
</organism>
<dbReference type="EMBL" id="JAOL01000087">
    <property type="protein sequence ID" value="EUA91569.1"/>
    <property type="molecule type" value="Genomic_DNA"/>
</dbReference>
<evidence type="ECO:0000313" key="1">
    <source>
        <dbReference type="EMBL" id="EUA91569.1"/>
    </source>
</evidence>
<reference evidence="1 2" key="1">
    <citation type="submission" date="2014-01" db="EMBL/GenBank/DDBJ databases">
        <authorList>
            <person name="Dobos K."/>
            <person name="Lenaerts A."/>
            <person name="Ordway D."/>
            <person name="DeGroote M.A."/>
            <person name="Parker T."/>
            <person name="Sizemore C."/>
            <person name="Tallon L.J."/>
            <person name="Sadzewicz L.K."/>
            <person name="Sengamalay N."/>
            <person name="Fraser C.M."/>
            <person name="Hine E."/>
            <person name="Shefchek K.A."/>
            <person name="Das S.P."/>
            <person name="Tettelin H."/>
        </authorList>
    </citation>
    <scope>NUCLEOTIDE SEQUENCE [LARGE SCALE GENOMIC DNA]</scope>
    <source>
        <strain evidence="1 2">Harvey</strain>
    </source>
</reference>
<protein>
    <recommendedName>
        <fullName evidence="3">Transposase</fullName>
    </recommendedName>
</protein>
<name>A0ABP3AKP9_MYCUL</name>
<gene>
    <name evidence="1" type="ORF">I551_1920</name>
</gene>
<proteinExistence type="predicted"/>
<evidence type="ECO:0008006" key="3">
    <source>
        <dbReference type="Google" id="ProtNLM"/>
    </source>
</evidence>
<keyword evidence="2" id="KW-1185">Reference proteome</keyword>
<dbReference type="Proteomes" id="UP000020681">
    <property type="component" value="Unassembled WGS sequence"/>
</dbReference>
<sequence length="53" mass="5833">MSPTNELAELHDLIGDLRRCVTSLKSRYGDDSGMRRVVIDADRILTQGSGVVD</sequence>
<accession>A0ABP3AKP9</accession>
<comment type="caution">
    <text evidence="1">The sequence shown here is derived from an EMBL/GenBank/DDBJ whole genome shotgun (WGS) entry which is preliminary data.</text>
</comment>
<evidence type="ECO:0000313" key="2">
    <source>
        <dbReference type="Proteomes" id="UP000020681"/>
    </source>
</evidence>